<evidence type="ECO:0000259" key="15">
    <source>
        <dbReference type="PROSITE" id="PS50013"/>
    </source>
</evidence>
<evidence type="ECO:0000256" key="14">
    <source>
        <dbReference type="SAM" id="MobiDB-lite"/>
    </source>
</evidence>
<dbReference type="Pfam" id="PF24626">
    <property type="entry name" value="SH3_Tf2-1"/>
    <property type="match status" value="1"/>
</dbReference>
<keyword evidence="11" id="KW-0238">DNA-binding</keyword>
<evidence type="ECO:0000256" key="1">
    <source>
        <dbReference type="ARBA" id="ARBA00004123"/>
    </source>
</evidence>
<dbReference type="GO" id="GO:0003964">
    <property type="term" value="F:RNA-directed DNA polymerase activity"/>
    <property type="evidence" value="ECO:0007669"/>
    <property type="project" value="UniProtKB-KW"/>
</dbReference>
<feature type="domain" description="Chromo" evidence="15">
    <location>
        <begin position="430"/>
        <end position="480"/>
    </location>
</feature>
<keyword evidence="9" id="KW-0695">RNA-directed DNA polymerase</keyword>
<proteinExistence type="predicted"/>
<dbReference type="SUPFAM" id="SSF54160">
    <property type="entry name" value="Chromo domain-like"/>
    <property type="match status" value="1"/>
</dbReference>
<keyword evidence="10" id="KW-0548">Nucleotidyltransferase</keyword>
<keyword evidence="8" id="KW-0229">DNA integration</keyword>
<dbReference type="InterPro" id="IPR000953">
    <property type="entry name" value="Chromo/chromo_shadow_dom"/>
</dbReference>
<dbReference type="Gene3D" id="3.30.420.10">
    <property type="entry name" value="Ribonuclease H-like superfamily/Ribonuclease H"/>
    <property type="match status" value="1"/>
</dbReference>
<dbReference type="STRING" id="870435.A0A0C3NUG9"/>
<dbReference type="GO" id="GO:0003887">
    <property type="term" value="F:DNA-directed DNA polymerase activity"/>
    <property type="evidence" value="ECO:0007669"/>
    <property type="project" value="UniProtKB-KW"/>
</dbReference>
<name>A0A0C3NUG9_PISTI</name>
<sequence>MREPIKGAPGVYAISTDLYERIKNNTSKDSTGPEPSNNITIAEDRTKRFRTTRLYIPPEDRHHCMRSYHDHESAGHPGQKAMFARMRKEVWWEGMGTDIKKYVAGCPSCQTTKVVTHPLTPPVVPHETPKTPFPFQQVSMDLITDLPMSGEQKYDSILMVVDQGLTKAALFIPCHKNIDSVGIARLFHQFIYSRFGLPESVISDQGPQFASSFTKELYKAIGVKTKLSTGYHPQTNGESERVNQEVEGYLCLYCSEFPNSWAGKLPSAEFTHNSRVHSVHKMTPFSLILGYDPSPYPEKRLTPVPSIDKRLERLTSSQDVATLAHQKAQELMRSCSKGSYEPPKVGDQVLLDTGHLRIKNQCDKIAPRRLGPFKVTQVMSPVAFRLDLPPTWKVHPVFHASRVLPYVENEVYGTAPAAPLPKLVDDEIEWEVEAILNHKTDGHRGQRRYLVKWKGFPHSSNTWEPEEHIKDHAVEALDQLNGLSSLPDGDNLLIPPIACYRHSPPPTSSSGFPESDTSSLVSQWEQGFSVRRVPVPKARVPLEGDSNQQGKGKGKEKSRNDANYRTAAPTSANAPITPNVRPADPVLSRSAALDLLASVTLARDDEPRLPISASDYLDVTWTLDVFNKGDNIDRCTPEQVEYFGVLSEIYRVADIIGQATNRIRVRQLSGTAPLAKVIMTSMLKKGYADVLEAVTGGAYHHLRDRQVREFLAPTASRLLEQIKPKEPPVIPEMKPDVNKEVRWDPPLEFIDNATVFKEAAKRLGMGRSESGWCNLLTDASWAGLDKEYHNAVHSTSPIPPAPFVPISVDQLRFYLGGHAKVPEGHPLYKYACYQCRYLGHWSCRNGQGSRWTQASKEPPSPSPPLPVATHTRSRRPLHNLSTNAHASSSRV</sequence>
<keyword evidence="10" id="KW-0239">DNA-directed DNA polymerase</keyword>
<dbReference type="PANTHER" id="PTHR37984">
    <property type="entry name" value="PROTEIN CBG26694"/>
    <property type="match status" value="1"/>
</dbReference>
<evidence type="ECO:0000256" key="4">
    <source>
        <dbReference type="ARBA" id="ARBA00022750"/>
    </source>
</evidence>
<dbReference type="CDD" id="cd00024">
    <property type="entry name" value="CD_CSD"/>
    <property type="match status" value="1"/>
</dbReference>
<keyword evidence="7" id="KW-0694">RNA-binding</keyword>
<organism evidence="17 18">
    <name type="scientific">Pisolithus tinctorius Marx 270</name>
    <dbReference type="NCBI Taxonomy" id="870435"/>
    <lineage>
        <taxon>Eukaryota</taxon>
        <taxon>Fungi</taxon>
        <taxon>Dikarya</taxon>
        <taxon>Basidiomycota</taxon>
        <taxon>Agaricomycotina</taxon>
        <taxon>Agaricomycetes</taxon>
        <taxon>Agaricomycetidae</taxon>
        <taxon>Boletales</taxon>
        <taxon>Sclerodermatineae</taxon>
        <taxon>Pisolithaceae</taxon>
        <taxon>Pisolithus</taxon>
    </lineage>
</organism>
<dbReference type="GO" id="GO:0003677">
    <property type="term" value="F:DNA binding"/>
    <property type="evidence" value="ECO:0007669"/>
    <property type="project" value="UniProtKB-KW"/>
</dbReference>
<keyword evidence="3" id="KW-0479">Metal-binding</keyword>
<keyword evidence="4" id="KW-0064">Aspartyl protease</keyword>
<keyword evidence="10" id="KW-0808">Transferase</keyword>
<evidence type="ECO:0000256" key="6">
    <source>
        <dbReference type="ARBA" id="ARBA00022842"/>
    </source>
</evidence>
<evidence type="ECO:0000256" key="9">
    <source>
        <dbReference type="ARBA" id="ARBA00022918"/>
    </source>
</evidence>
<reference evidence="17 18" key="1">
    <citation type="submission" date="2014-04" db="EMBL/GenBank/DDBJ databases">
        <authorList>
            <consortium name="DOE Joint Genome Institute"/>
            <person name="Kuo A."/>
            <person name="Kohler A."/>
            <person name="Costa M.D."/>
            <person name="Nagy L.G."/>
            <person name="Floudas D."/>
            <person name="Copeland A."/>
            <person name="Barry K.W."/>
            <person name="Cichocki N."/>
            <person name="Veneault-Fourrey C."/>
            <person name="LaButti K."/>
            <person name="Lindquist E.A."/>
            <person name="Lipzen A."/>
            <person name="Lundell T."/>
            <person name="Morin E."/>
            <person name="Murat C."/>
            <person name="Sun H."/>
            <person name="Tunlid A."/>
            <person name="Henrissat B."/>
            <person name="Grigoriev I.V."/>
            <person name="Hibbett D.S."/>
            <person name="Martin F."/>
            <person name="Nordberg H.P."/>
            <person name="Cantor M.N."/>
            <person name="Hua S.X."/>
        </authorList>
    </citation>
    <scope>NUCLEOTIDE SEQUENCE [LARGE SCALE GENOMIC DNA]</scope>
    <source>
        <strain evidence="17 18">Marx 270</strain>
    </source>
</reference>
<keyword evidence="6" id="KW-0460">Magnesium</keyword>
<dbReference type="InterPro" id="IPR001584">
    <property type="entry name" value="Integrase_cat-core"/>
</dbReference>
<evidence type="ECO:0000313" key="18">
    <source>
        <dbReference type="Proteomes" id="UP000054217"/>
    </source>
</evidence>
<dbReference type="InterPro" id="IPR023779">
    <property type="entry name" value="Chromodomain_CS"/>
</dbReference>
<dbReference type="PROSITE" id="PS50994">
    <property type="entry name" value="INTEGRASE"/>
    <property type="match status" value="1"/>
</dbReference>
<evidence type="ECO:0000259" key="16">
    <source>
        <dbReference type="PROSITE" id="PS50994"/>
    </source>
</evidence>
<feature type="compositionally biased region" description="Basic and acidic residues" evidence="14">
    <location>
        <begin position="553"/>
        <end position="562"/>
    </location>
</feature>
<dbReference type="InterPro" id="IPR012337">
    <property type="entry name" value="RNaseH-like_sf"/>
</dbReference>
<keyword evidence="13" id="KW-0539">Nucleus</keyword>
<dbReference type="InterPro" id="IPR041588">
    <property type="entry name" value="Integrase_H2C2"/>
</dbReference>
<dbReference type="Pfam" id="PF17921">
    <property type="entry name" value="Integrase_H2C2"/>
    <property type="match status" value="1"/>
</dbReference>
<keyword evidence="18" id="KW-1185">Reference proteome</keyword>
<dbReference type="SMART" id="SM00298">
    <property type="entry name" value="CHROMO"/>
    <property type="match status" value="1"/>
</dbReference>
<feature type="compositionally biased region" description="Polar residues" evidence="14">
    <location>
        <begin position="879"/>
        <end position="891"/>
    </location>
</feature>
<dbReference type="GO" id="GO:0006338">
    <property type="term" value="P:chromatin remodeling"/>
    <property type="evidence" value="ECO:0007669"/>
    <property type="project" value="UniProtKB-ARBA"/>
</dbReference>
<dbReference type="SUPFAM" id="SSF53098">
    <property type="entry name" value="Ribonuclease H-like"/>
    <property type="match status" value="1"/>
</dbReference>
<dbReference type="InterPro" id="IPR056924">
    <property type="entry name" value="SH3_Tf2-1"/>
</dbReference>
<comment type="subcellular location">
    <subcellularLocation>
        <location evidence="1">Nucleus</location>
    </subcellularLocation>
</comment>
<dbReference type="PROSITE" id="PS00598">
    <property type="entry name" value="CHROMO_1"/>
    <property type="match status" value="1"/>
</dbReference>
<dbReference type="Gene3D" id="1.10.340.70">
    <property type="match status" value="1"/>
</dbReference>
<dbReference type="EMBL" id="KN832011">
    <property type="protein sequence ID" value="KIN98838.1"/>
    <property type="molecule type" value="Genomic_DNA"/>
</dbReference>
<keyword evidence="5" id="KW-0378">Hydrolase</keyword>
<evidence type="ECO:0000256" key="2">
    <source>
        <dbReference type="ARBA" id="ARBA00022670"/>
    </source>
</evidence>
<dbReference type="GO" id="GO:0046872">
    <property type="term" value="F:metal ion binding"/>
    <property type="evidence" value="ECO:0007669"/>
    <property type="project" value="UniProtKB-KW"/>
</dbReference>
<reference evidence="18" key="2">
    <citation type="submission" date="2015-01" db="EMBL/GenBank/DDBJ databases">
        <title>Evolutionary Origins and Diversification of the Mycorrhizal Mutualists.</title>
        <authorList>
            <consortium name="DOE Joint Genome Institute"/>
            <consortium name="Mycorrhizal Genomics Consortium"/>
            <person name="Kohler A."/>
            <person name="Kuo A."/>
            <person name="Nagy L.G."/>
            <person name="Floudas D."/>
            <person name="Copeland A."/>
            <person name="Barry K.W."/>
            <person name="Cichocki N."/>
            <person name="Veneault-Fourrey C."/>
            <person name="LaButti K."/>
            <person name="Lindquist E.A."/>
            <person name="Lipzen A."/>
            <person name="Lundell T."/>
            <person name="Morin E."/>
            <person name="Murat C."/>
            <person name="Riley R."/>
            <person name="Ohm R."/>
            <person name="Sun H."/>
            <person name="Tunlid A."/>
            <person name="Henrissat B."/>
            <person name="Grigoriev I.V."/>
            <person name="Hibbett D.S."/>
            <person name="Martin F."/>
        </authorList>
    </citation>
    <scope>NUCLEOTIDE SEQUENCE [LARGE SCALE GENOMIC DNA]</scope>
    <source>
        <strain evidence="18">Marx 270</strain>
    </source>
</reference>
<dbReference type="InterPro" id="IPR016197">
    <property type="entry name" value="Chromo-like_dom_sf"/>
</dbReference>
<keyword evidence="12" id="KW-0233">DNA recombination</keyword>
<gene>
    <name evidence="17" type="ORF">M404DRAFT_30992</name>
</gene>
<dbReference type="HOGENOM" id="CLU_324178_0_0_1"/>
<dbReference type="Pfam" id="PF00385">
    <property type="entry name" value="Chromo"/>
    <property type="match status" value="1"/>
</dbReference>
<dbReference type="InterPro" id="IPR023780">
    <property type="entry name" value="Chromo_domain"/>
</dbReference>
<evidence type="ECO:0008006" key="19">
    <source>
        <dbReference type="Google" id="ProtNLM"/>
    </source>
</evidence>
<evidence type="ECO:0000313" key="17">
    <source>
        <dbReference type="EMBL" id="KIN98838.1"/>
    </source>
</evidence>
<evidence type="ECO:0000256" key="3">
    <source>
        <dbReference type="ARBA" id="ARBA00022723"/>
    </source>
</evidence>
<dbReference type="PROSITE" id="PS50013">
    <property type="entry name" value="CHROMO_2"/>
    <property type="match status" value="1"/>
</dbReference>
<dbReference type="Proteomes" id="UP000054217">
    <property type="component" value="Unassembled WGS sequence"/>
</dbReference>
<keyword evidence="2" id="KW-0645">Protease</keyword>
<dbReference type="GO" id="GO:0005634">
    <property type="term" value="C:nucleus"/>
    <property type="evidence" value="ECO:0007669"/>
    <property type="project" value="UniProtKB-SubCell"/>
</dbReference>
<dbReference type="GO" id="GO:0015074">
    <property type="term" value="P:DNA integration"/>
    <property type="evidence" value="ECO:0007669"/>
    <property type="project" value="UniProtKB-KW"/>
</dbReference>
<protein>
    <recommendedName>
        <fullName evidence="19">Integrase catalytic domain-containing protein</fullName>
    </recommendedName>
</protein>
<evidence type="ECO:0000256" key="7">
    <source>
        <dbReference type="ARBA" id="ARBA00022884"/>
    </source>
</evidence>
<evidence type="ECO:0000256" key="13">
    <source>
        <dbReference type="ARBA" id="ARBA00023242"/>
    </source>
</evidence>
<feature type="domain" description="Integrase catalytic" evidence="16">
    <location>
        <begin position="128"/>
        <end position="292"/>
    </location>
</feature>
<dbReference type="InterPro" id="IPR036397">
    <property type="entry name" value="RNaseH_sf"/>
</dbReference>
<dbReference type="GO" id="GO:0006508">
    <property type="term" value="P:proteolysis"/>
    <property type="evidence" value="ECO:0007669"/>
    <property type="project" value="UniProtKB-KW"/>
</dbReference>
<evidence type="ECO:0000256" key="8">
    <source>
        <dbReference type="ARBA" id="ARBA00022908"/>
    </source>
</evidence>
<evidence type="ECO:0000256" key="5">
    <source>
        <dbReference type="ARBA" id="ARBA00022801"/>
    </source>
</evidence>
<dbReference type="GO" id="GO:0004190">
    <property type="term" value="F:aspartic-type endopeptidase activity"/>
    <property type="evidence" value="ECO:0007669"/>
    <property type="project" value="UniProtKB-KW"/>
</dbReference>
<dbReference type="AlphaFoldDB" id="A0A0C3NUG9"/>
<accession>A0A0C3NUG9</accession>
<feature type="region of interest" description="Disordered" evidence="14">
    <location>
        <begin position="848"/>
        <end position="891"/>
    </location>
</feature>
<feature type="region of interest" description="Disordered" evidence="14">
    <location>
        <begin position="533"/>
        <end position="580"/>
    </location>
</feature>
<dbReference type="Gene3D" id="2.40.50.40">
    <property type="match status" value="1"/>
</dbReference>
<dbReference type="InterPro" id="IPR050951">
    <property type="entry name" value="Retrovirus_Pol_polyprotein"/>
</dbReference>
<dbReference type="InParanoid" id="A0A0C3NUG9"/>
<dbReference type="PANTHER" id="PTHR37984:SF5">
    <property type="entry name" value="PROTEIN NYNRIN-LIKE"/>
    <property type="match status" value="1"/>
</dbReference>
<dbReference type="GO" id="GO:0003723">
    <property type="term" value="F:RNA binding"/>
    <property type="evidence" value="ECO:0007669"/>
    <property type="project" value="UniProtKB-KW"/>
</dbReference>
<evidence type="ECO:0000256" key="11">
    <source>
        <dbReference type="ARBA" id="ARBA00023125"/>
    </source>
</evidence>
<dbReference type="GO" id="GO:0006310">
    <property type="term" value="P:DNA recombination"/>
    <property type="evidence" value="ECO:0007669"/>
    <property type="project" value="UniProtKB-KW"/>
</dbReference>
<evidence type="ECO:0000256" key="10">
    <source>
        <dbReference type="ARBA" id="ARBA00022932"/>
    </source>
</evidence>
<evidence type="ECO:0000256" key="12">
    <source>
        <dbReference type="ARBA" id="ARBA00023172"/>
    </source>
</evidence>
<dbReference type="OrthoDB" id="2630497at2759"/>